<evidence type="ECO:0000256" key="15">
    <source>
        <dbReference type="SAM" id="MobiDB-lite"/>
    </source>
</evidence>
<dbReference type="Gene3D" id="3.30.70.1050">
    <property type="entry name" value="Trigger factor ribosome-binding domain"/>
    <property type="match status" value="1"/>
</dbReference>
<dbReference type="PANTHER" id="PTHR30560">
    <property type="entry name" value="TRIGGER FACTOR CHAPERONE AND PEPTIDYL-PROLYL CIS/TRANS ISOMERASE"/>
    <property type="match status" value="1"/>
</dbReference>
<dbReference type="GO" id="GO:0043022">
    <property type="term" value="F:ribosome binding"/>
    <property type="evidence" value="ECO:0007669"/>
    <property type="project" value="TreeGrafter"/>
</dbReference>
<keyword evidence="9 11" id="KW-0131">Cell cycle</keyword>
<keyword evidence="18" id="KW-1185">Reference proteome</keyword>
<dbReference type="Proteomes" id="UP000475214">
    <property type="component" value="Unassembled WGS sequence"/>
</dbReference>
<name>A0A6L9SBW4_9ACTN</name>
<dbReference type="PROSITE" id="PS50059">
    <property type="entry name" value="FKBP_PPIASE"/>
    <property type="match status" value="1"/>
</dbReference>
<feature type="compositionally biased region" description="Low complexity" evidence="15">
    <location>
        <begin position="432"/>
        <end position="443"/>
    </location>
</feature>
<dbReference type="InterPro" id="IPR008880">
    <property type="entry name" value="Trigger_fac_C"/>
</dbReference>
<protein>
    <recommendedName>
        <fullName evidence="4 11">Trigger factor</fullName>
        <shortName evidence="11">TF</shortName>
        <ecNumber evidence="3 11">5.2.1.8</ecNumber>
    </recommendedName>
    <alternativeName>
        <fullName evidence="10 11">PPIase</fullName>
    </alternativeName>
</protein>
<feature type="coiled-coil region" evidence="14">
    <location>
        <begin position="248"/>
        <end position="278"/>
    </location>
</feature>
<dbReference type="RefSeq" id="WP_163739224.1">
    <property type="nucleotide sequence ID" value="NZ_JAAGOA010000010.1"/>
</dbReference>
<dbReference type="PIRSF" id="PIRSF003095">
    <property type="entry name" value="Trigger_factor"/>
    <property type="match status" value="1"/>
</dbReference>
<dbReference type="InterPro" id="IPR001179">
    <property type="entry name" value="PPIase_FKBP_dom"/>
</dbReference>
<dbReference type="SUPFAM" id="SSF54534">
    <property type="entry name" value="FKBP-like"/>
    <property type="match status" value="1"/>
</dbReference>
<evidence type="ECO:0000256" key="2">
    <source>
        <dbReference type="ARBA" id="ARBA00005464"/>
    </source>
</evidence>
<dbReference type="Gene3D" id="1.10.3120.10">
    <property type="entry name" value="Trigger factor, C-terminal domain"/>
    <property type="match status" value="1"/>
</dbReference>
<evidence type="ECO:0000256" key="3">
    <source>
        <dbReference type="ARBA" id="ARBA00013194"/>
    </source>
</evidence>
<keyword evidence="8 11" id="KW-0413">Isomerase</keyword>
<evidence type="ECO:0000259" key="16">
    <source>
        <dbReference type="PROSITE" id="PS50059"/>
    </source>
</evidence>
<organism evidence="17 18">
    <name type="scientific">Phytoactinopolyspora halotolerans</name>
    <dbReference type="NCBI Taxonomy" id="1981512"/>
    <lineage>
        <taxon>Bacteria</taxon>
        <taxon>Bacillati</taxon>
        <taxon>Actinomycetota</taxon>
        <taxon>Actinomycetes</taxon>
        <taxon>Jiangellales</taxon>
        <taxon>Jiangellaceae</taxon>
        <taxon>Phytoactinopolyspora</taxon>
    </lineage>
</organism>
<evidence type="ECO:0000313" key="17">
    <source>
        <dbReference type="EMBL" id="NEE01500.1"/>
    </source>
</evidence>
<dbReference type="GO" id="GO:0015031">
    <property type="term" value="P:protein transport"/>
    <property type="evidence" value="ECO:0007669"/>
    <property type="project" value="UniProtKB-UniRule"/>
</dbReference>
<dbReference type="Pfam" id="PF05697">
    <property type="entry name" value="Trigger_N"/>
    <property type="match status" value="1"/>
</dbReference>
<dbReference type="EMBL" id="JAAGOA010000010">
    <property type="protein sequence ID" value="NEE01500.1"/>
    <property type="molecule type" value="Genomic_DNA"/>
</dbReference>
<evidence type="ECO:0000313" key="18">
    <source>
        <dbReference type="Proteomes" id="UP000475214"/>
    </source>
</evidence>
<comment type="caution">
    <text evidence="17">The sequence shown here is derived from an EMBL/GenBank/DDBJ whole genome shotgun (WGS) entry which is preliminary data.</text>
</comment>
<dbReference type="SUPFAM" id="SSF102735">
    <property type="entry name" value="Trigger factor ribosome-binding domain"/>
    <property type="match status" value="1"/>
</dbReference>
<evidence type="ECO:0000256" key="7">
    <source>
        <dbReference type="ARBA" id="ARBA00023186"/>
    </source>
</evidence>
<reference evidence="17 18" key="1">
    <citation type="submission" date="2020-02" db="EMBL/GenBank/DDBJ databases">
        <authorList>
            <person name="Li X.-J."/>
            <person name="Han X.-M."/>
        </authorList>
    </citation>
    <scope>NUCLEOTIDE SEQUENCE [LARGE SCALE GENOMIC DNA]</scope>
    <source>
        <strain evidence="17 18">CCTCC AB 2017055</strain>
    </source>
</reference>
<dbReference type="SUPFAM" id="SSF109998">
    <property type="entry name" value="Triger factor/SurA peptide-binding domain-like"/>
    <property type="match status" value="1"/>
</dbReference>
<proteinExistence type="inferred from homology"/>
<evidence type="ECO:0000256" key="10">
    <source>
        <dbReference type="ARBA" id="ARBA00029986"/>
    </source>
</evidence>
<dbReference type="InterPro" id="IPR027304">
    <property type="entry name" value="Trigger_fact/SurA_dom_sf"/>
</dbReference>
<feature type="domain" description="PPIase FKBP-type" evidence="16">
    <location>
        <begin position="162"/>
        <end position="210"/>
    </location>
</feature>
<gene>
    <name evidence="11" type="primary">tig</name>
    <name evidence="17" type="ORF">G1H10_15100</name>
</gene>
<comment type="function">
    <text evidence="11">Involved in protein export. Acts as a chaperone by maintaining the newly synthesized protein in an open conformation. Functions as a peptidyl-prolyl cis-trans isomerase.</text>
</comment>
<dbReference type="EC" id="5.2.1.8" evidence="3 11"/>
<dbReference type="Pfam" id="PF05698">
    <property type="entry name" value="Trigger_C"/>
    <property type="match status" value="1"/>
</dbReference>
<dbReference type="InterPro" id="IPR046357">
    <property type="entry name" value="PPIase_dom_sf"/>
</dbReference>
<keyword evidence="14" id="KW-0175">Coiled coil</keyword>
<evidence type="ECO:0000256" key="12">
    <source>
        <dbReference type="PROSITE-ProRule" id="PRU00277"/>
    </source>
</evidence>
<evidence type="ECO:0000256" key="11">
    <source>
        <dbReference type="HAMAP-Rule" id="MF_00303"/>
    </source>
</evidence>
<comment type="catalytic activity">
    <reaction evidence="1 11 12">
        <text>[protein]-peptidylproline (omega=180) = [protein]-peptidylproline (omega=0)</text>
        <dbReference type="Rhea" id="RHEA:16237"/>
        <dbReference type="Rhea" id="RHEA-COMP:10747"/>
        <dbReference type="Rhea" id="RHEA-COMP:10748"/>
        <dbReference type="ChEBI" id="CHEBI:83833"/>
        <dbReference type="ChEBI" id="CHEBI:83834"/>
        <dbReference type="EC" id="5.2.1.8"/>
    </reaction>
</comment>
<comment type="similarity">
    <text evidence="2 11 13">Belongs to the FKBP-type PPIase family. Tig subfamily.</text>
</comment>
<evidence type="ECO:0000256" key="9">
    <source>
        <dbReference type="ARBA" id="ARBA00023306"/>
    </source>
</evidence>
<dbReference type="Gene3D" id="3.10.50.40">
    <property type="match status" value="1"/>
</dbReference>
<dbReference type="GO" id="GO:0051301">
    <property type="term" value="P:cell division"/>
    <property type="evidence" value="ECO:0007669"/>
    <property type="project" value="UniProtKB-KW"/>
</dbReference>
<dbReference type="PANTHER" id="PTHR30560:SF3">
    <property type="entry name" value="TRIGGER FACTOR-LIKE PROTEIN TIG, CHLOROPLASTIC"/>
    <property type="match status" value="1"/>
</dbReference>
<evidence type="ECO:0000256" key="8">
    <source>
        <dbReference type="ARBA" id="ARBA00023235"/>
    </source>
</evidence>
<dbReference type="Pfam" id="PF00254">
    <property type="entry name" value="FKBP_C"/>
    <property type="match status" value="1"/>
</dbReference>
<keyword evidence="5 11" id="KW-0132">Cell division</keyword>
<dbReference type="InterPro" id="IPR036611">
    <property type="entry name" value="Trigger_fac_ribosome-bd_sf"/>
</dbReference>
<dbReference type="GO" id="GO:0005737">
    <property type="term" value="C:cytoplasm"/>
    <property type="evidence" value="ECO:0007669"/>
    <property type="project" value="UniProtKB-SubCell"/>
</dbReference>
<feature type="compositionally biased region" description="Acidic residues" evidence="15">
    <location>
        <begin position="444"/>
        <end position="462"/>
    </location>
</feature>
<dbReference type="InterPro" id="IPR005215">
    <property type="entry name" value="Trig_fac"/>
</dbReference>
<comment type="domain">
    <text evidence="11">Consists of 3 domains; the N-terminus binds the ribosome, the middle domain has PPIase activity, while the C-terminus has intrinsic chaperone activity on its own.</text>
</comment>
<keyword evidence="7 11" id="KW-0143">Chaperone</keyword>
<evidence type="ECO:0000256" key="5">
    <source>
        <dbReference type="ARBA" id="ARBA00022618"/>
    </source>
</evidence>
<evidence type="ECO:0000256" key="1">
    <source>
        <dbReference type="ARBA" id="ARBA00000971"/>
    </source>
</evidence>
<accession>A0A6L9SBW4</accession>
<dbReference type="HAMAP" id="MF_00303">
    <property type="entry name" value="Trigger_factor_Tig"/>
    <property type="match status" value="1"/>
</dbReference>
<comment type="subcellular location">
    <subcellularLocation>
        <location evidence="11">Cytoplasm</location>
    </subcellularLocation>
    <text evidence="11">About half TF is bound to the ribosome near the polypeptide exit tunnel while the other half is free in the cytoplasm.</text>
</comment>
<dbReference type="InterPro" id="IPR008881">
    <property type="entry name" value="Trigger_fac_ribosome-bd_bac"/>
</dbReference>
<dbReference type="GO" id="GO:0044183">
    <property type="term" value="F:protein folding chaperone"/>
    <property type="evidence" value="ECO:0007669"/>
    <property type="project" value="TreeGrafter"/>
</dbReference>
<dbReference type="AlphaFoldDB" id="A0A6L9SBW4"/>
<dbReference type="GO" id="GO:0003755">
    <property type="term" value="F:peptidyl-prolyl cis-trans isomerase activity"/>
    <property type="evidence" value="ECO:0007669"/>
    <property type="project" value="UniProtKB-UniRule"/>
</dbReference>
<evidence type="ECO:0000256" key="6">
    <source>
        <dbReference type="ARBA" id="ARBA00023110"/>
    </source>
</evidence>
<keyword evidence="6 11" id="KW-0697">Rotamase</keyword>
<dbReference type="InterPro" id="IPR037041">
    <property type="entry name" value="Trigger_fac_C_sf"/>
</dbReference>
<dbReference type="GO" id="GO:0051083">
    <property type="term" value="P:'de novo' cotranslational protein folding"/>
    <property type="evidence" value="ECO:0007669"/>
    <property type="project" value="TreeGrafter"/>
</dbReference>
<sequence length="488" mass="52844">MKSVVETLNPTRVRLAVEVPFTELEPNIKSAYKRISGQVNIPGFRKGKVPPLAIDQFVGRPVVLEEAINDAIPKLYGDAIRENDLQPLGQPELDVSELNDGEELKFTAEVAVRPKIELPEWEGLEVQVDDLEVTDEDVNKRLDDLRARFGTLAGVERPAAEGDFVQIDLNATADGEPIEGGQATGVSYQIGSGGMIEGLDEAVTGLSAGESATFRTTLVGTHEGEEVDCEVTVTGVKEQQLPELDDEFAQLASEFDTLEELTEDLREQALREARIEQATQARNKVLEALIEKAGDVPIPEEIVQAQVEQHFSDGHGDDDHRQEFEKQFRDSLVQQFVLDELVKAEELEASQEELSAYVVQQAMQRRMDPNQLAQRLVENGELPAAAADVRRGKALAMVVEKATVVDASGETVDLDRLLEDGSLVDESEAEGGVEAATAGGVEFAEIDETEADSDEAQSEDAEPAGAESADAEPGGSASDDENASKPEA</sequence>
<evidence type="ECO:0000256" key="4">
    <source>
        <dbReference type="ARBA" id="ARBA00016902"/>
    </source>
</evidence>
<keyword evidence="11" id="KW-0963">Cytoplasm</keyword>
<evidence type="ECO:0000256" key="13">
    <source>
        <dbReference type="RuleBase" id="RU003914"/>
    </source>
</evidence>
<dbReference type="GO" id="GO:0043335">
    <property type="term" value="P:protein unfolding"/>
    <property type="evidence" value="ECO:0007669"/>
    <property type="project" value="TreeGrafter"/>
</dbReference>
<feature type="region of interest" description="Disordered" evidence="15">
    <location>
        <begin position="426"/>
        <end position="488"/>
    </location>
</feature>
<evidence type="ECO:0000256" key="14">
    <source>
        <dbReference type="SAM" id="Coils"/>
    </source>
</evidence>
<dbReference type="NCBIfam" id="TIGR00115">
    <property type="entry name" value="tig"/>
    <property type="match status" value="1"/>
</dbReference>